<evidence type="ECO:0000256" key="3">
    <source>
        <dbReference type="ARBA" id="ARBA00022741"/>
    </source>
</evidence>
<dbReference type="RefSeq" id="WP_163385541.1">
    <property type="nucleotide sequence ID" value="NZ_JAUFQS010000013.1"/>
</dbReference>
<dbReference type="EMBL" id="JAUFQS010000013">
    <property type="protein sequence ID" value="MDN3688858.1"/>
    <property type="molecule type" value="Genomic_DNA"/>
</dbReference>
<dbReference type="InterPro" id="IPR027417">
    <property type="entry name" value="P-loop_NTPase"/>
</dbReference>
<sequence length="431" mass="47859">MSQIVIRVEGVSKRYQLGSFGTGTIKEDLNRWWANLRGKKNYYFGIDESEHNNREEEYWALKDINFEIKQGEILGIIGKNGAGKSSLLKILSRITTPTAGEIKIRGRIASLLEVGTGFHPELTGKENIFLNGAILGMTKSEIKNKLDEIIAFSGVEKHIDTPIKRYSSGMYVRLAFAVAAHLEPEILIVDEVLAVGDAEFQKKCIGKMGQIAHDGRTILFVSHNMAAVNSLCKRGLLLNKGELLLNDSMEKVVNFYLNESDKGLVAQTNFEDVNQAPGNKNARILTIRIVNKNGVACSIVSISDVFYLEIIFENYVNGNLLTSNIQLYTQSGVGVLSTANWKSAISNVDQFSGIPLKKGKYRSKVKIPANFLNEGIYFANAILLQNSSNIVAFAKEAVVFNVIDSGEMRKEYLGDWLGVIRPKLVWTTNLE</sequence>
<feature type="domain" description="ABC transporter" evidence="5">
    <location>
        <begin position="36"/>
        <end position="265"/>
    </location>
</feature>
<reference evidence="7" key="1">
    <citation type="journal article" date="2019" name="Int. J. Syst. Evol. Microbiol.">
        <title>The Global Catalogue of Microorganisms (GCM) 10K type strain sequencing project: providing services to taxonomists for standard genome sequencing and annotation.</title>
        <authorList>
            <consortium name="The Broad Institute Genomics Platform"/>
            <consortium name="The Broad Institute Genome Sequencing Center for Infectious Disease"/>
            <person name="Wu L."/>
            <person name="Ma J."/>
        </authorList>
    </citation>
    <scope>NUCLEOTIDE SEQUENCE [LARGE SCALE GENOMIC DNA]</scope>
    <source>
        <strain evidence="7">CECT 7706</strain>
    </source>
</reference>
<dbReference type="Gene3D" id="2.70.50.60">
    <property type="entry name" value="abc- transporter (atp binding component) like domain"/>
    <property type="match status" value="1"/>
</dbReference>
<dbReference type="SMART" id="SM00382">
    <property type="entry name" value="AAA"/>
    <property type="match status" value="1"/>
</dbReference>
<dbReference type="Pfam" id="PF14524">
    <property type="entry name" value="Wzt_C"/>
    <property type="match status" value="1"/>
</dbReference>
<comment type="similarity">
    <text evidence="1">Belongs to the ABC transporter superfamily.</text>
</comment>
<evidence type="ECO:0000256" key="4">
    <source>
        <dbReference type="ARBA" id="ARBA00022840"/>
    </source>
</evidence>
<dbReference type="PANTHER" id="PTHR46743:SF2">
    <property type="entry name" value="TEICHOIC ACIDS EXPORT ATP-BINDING PROTEIN TAGH"/>
    <property type="match status" value="1"/>
</dbReference>
<dbReference type="CDD" id="cd10147">
    <property type="entry name" value="Wzt_C-like"/>
    <property type="match status" value="1"/>
</dbReference>
<dbReference type="InterPro" id="IPR050683">
    <property type="entry name" value="Bact_Polysacc_Export_ATP-bd"/>
</dbReference>
<dbReference type="PROSITE" id="PS50893">
    <property type="entry name" value="ABC_TRANSPORTER_2"/>
    <property type="match status" value="1"/>
</dbReference>
<keyword evidence="2" id="KW-0813">Transport</keyword>
<dbReference type="InterPro" id="IPR003439">
    <property type="entry name" value="ABC_transporter-like_ATP-bd"/>
</dbReference>
<gene>
    <name evidence="6" type="ORF">QWZ15_13545</name>
</gene>
<dbReference type="Pfam" id="PF00005">
    <property type="entry name" value="ABC_tran"/>
    <property type="match status" value="1"/>
</dbReference>
<dbReference type="GO" id="GO:0005524">
    <property type="term" value="F:ATP binding"/>
    <property type="evidence" value="ECO:0007669"/>
    <property type="project" value="UniProtKB-KW"/>
</dbReference>
<evidence type="ECO:0000313" key="6">
    <source>
        <dbReference type="EMBL" id="MDN3688858.1"/>
    </source>
</evidence>
<evidence type="ECO:0000313" key="7">
    <source>
        <dbReference type="Proteomes" id="UP001236663"/>
    </source>
</evidence>
<dbReference type="PANTHER" id="PTHR46743">
    <property type="entry name" value="TEICHOIC ACIDS EXPORT ATP-BINDING PROTEIN TAGH"/>
    <property type="match status" value="1"/>
</dbReference>
<evidence type="ECO:0000256" key="1">
    <source>
        <dbReference type="ARBA" id="ARBA00005417"/>
    </source>
</evidence>
<dbReference type="CDD" id="cd03220">
    <property type="entry name" value="ABC_KpsT_Wzt"/>
    <property type="match status" value="1"/>
</dbReference>
<keyword evidence="7" id="KW-1185">Reference proteome</keyword>
<name>A0ABT8CB73_9BACT</name>
<keyword evidence="3" id="KW-0547">Nucleotide-binding</keyword>
<comment type="caution">
    <text evidence="6">The sequence shown here is derived from an EMBL/GenBank/DDBJ whole genome shotgun (WGS) entry which is preliminary data.</text>
</comment>
<evidence type="ECO:0000259" key="5">
    <source>
        <dbReference type="PROSITE" id="PS50893"/>
    </source>
</evidence>
<dbReference type="Proteomes" id="UP001236663">
    <property type="component" value="Unassembled WGS sequence"/>
</dbReference>
<proteinExistence type="inferred from homology"/>
<dbReference type="SUPFAM" id="SSF52540">
    <property type="entry name" value="P-loop containing nucleoside triphosphate hydrolases"/>
    <property type="match status" value="1"/>
</dbReference>
<dbReference type="Gene3D" id="3.40.50.300">
    <property type="entry name" value="P-loop containing nucleotide triphosphate hydrolases"/>
    <property type="match status" value="1"/>
</dbReference>
<protein>
    <submittedName>
        <fullName evidence="6">ABC transporter ATP-binding protein</fullName>
    </submittedName>
</protein>
<evidence type="ECO:0000256" key="2">
    <source>
        <dbReference type="ARBA" id="ARBA00022448"/>
    </source>
</evidence>
<dbReference type="InterPro" id="IPR015860">
    <property type="entry name" value="ABC_transpr_TagH-like"/>
</dbReference>
<organism evidence="6 7">
    <name type="scientific">Cyclobacterium jeungdonense</name>
    <dbReference type="NCBI Taxonomy" id="708087"/>
    <lineage>
        <taxon>Bacteria</taxon>
        <taxon>Pseudomonadati</taxon>
        <taxon>Bacteroidota</taxon>
        <taxon>Cytophagia</taxon>
        <taxon>Cytophagales</taxon>
        <taxon>Cyclobacteriaceae</taxon>
        <taxon>Cyclobacterium</taxon>
    </lineage>
</organism>
<keyword evidence="4 6" id="KW-0067">ATP-binding</keyword>
<accession>A0ABT8CB73</accession>
<dbReference type="InterPro" id="IPR003593">
    <property type="entry name" value="AAA+_ATPase"/>
</dbReference>
<dbReference type="InterPro" id="IPR029439">
    <property type="entry name" value="Wzt_C"/>
</dbReference>